<keyword evidence="2" id="KW-1185">Reference proteome</keyword>
<dbReference type="AlphaFoldDB" id="A0A5N6QKU3"/>
<dbReference type="Proteomes" id="UP000327013">
    <property type="component" value="Chromosome 1"/>
</dbReference>
<name>A0A5N6QKU3_9ROSI</name>
<dbReference type="OrthoDB" id="10530941at2759"/>
<gene>
    <name evidence="1" type="ORF">FH972_004300</name>
</gene>
<reference evidence="1 2" key="1">
    <citation type="submission" date="2019-06" db="EMBL/GenBank/DDBJ databases">
        <title>A chromosomal-level reference genome of Carpinus fangiana (Coryloideae, Betulaceae).</title>
        <authorList>
            <person name="Yang X."/>
            <person name="Wang Z."/>
            <person name="Zhang L."/>
            <person name="Hao G."/>
            <person name="Liu J."/>
            <person name="Yang Y."/>
        </authorList>
    </citation>
    <scope>NUCLEOTIDE SEQUENCE [LARGE SCALE GENOMIC DNA]</scope>
    <source>
        <strain evidence="1">Cfa_2016G</strain>
        <tissue evidence="1">Leaf</tissue>
    </source>
</reference>
<protein>
    <submittedName>
        <fullName evidence="1">Uncharacterized protein</fullName>
    </submittedName>
</protein>
<organism evidence="1 2">
    <name type="scientific">Carpinus fangiana</name>
    <dbReference type="NCBI Taxonomy" id="176857"/>
    <lineage>
        <taxon>Eukaryota</taxon>
        <taxon>Viridiplantae</taxon>
        <taxon>Streptophyta</taxon>
        <taxon>Embryophyta</taxon>
        <taxon>Tracheophyta</taxon>
        <taxon>Spermatophyta</taxon>
        <taxon>Magnoliopsida</taxon>
        <taxon>eudicotyledons</taxon>
        <taxon>Gunneridae</taxon>
        <taxon>Pentapetalae</taxon>
        <taxon>rosids</taxon>
        <taxon>fabids</taxon>
        <taxon>Fagales</taxon>
        <taxon>Betulaceae</taxon>
        <taxon>Carpinus</taxon>
    </lineage>
</organism>
<evidence type="ECO:0000313" key="2">
    <source>
        <dbReference type="Proteomes" id="UP000327013"/>
    </source>
</evidence>
<dbReference type="EMBL" id="CM017321">
    <property type="protein sequence ID" value="KAE7999916.1"/>
    <property type="molecule type" value="Genomic_DNA"/>
</dbReference>
<accession>A0A5N6QKU3</accession>
<sequence length="131" mass="15351">MGFGREDSESGTLVLGSDLVVSELLGEFGPGYHFSDRRSSSPNFNRSKEFTGITRTARFPSWNYRFPRKNRYQTRLQPYRKFWFEYSPVPRSNNHRANSEIRSPRCSSFYFSLSLYFFGNALTQLPLLEHT</sequence>
<proteinExistence type="predicted"/>
<evidence type="ECO:0000313" key="1">
    <source>
        <dbReference type="EMBL" id="KAE7999916.1"/>
    </source>
</evidence>